<evidence type="ECO:0000313" key="1">
    <source>
        <dbReference type="EMBL" id="MBB4675567.1"/>
    </source>
</evidence>
<sequence length="142" mass="15271">MTTPQRAHRRLVQRAYGSLADPADAARTWADLAGLVRGAGAFDPSCTTFVAAFDAQTPAGGEAAYRHLLLMAEEDRRRDASEDPVPPRRTGVDFVITVADQRFFVSLLALAAPALSFTPCAQFARGTAIPAPRCAETPVLWD</sequence>
<evidence type="ECO:0000313" key="2">
    <source>
        <dbReference type="Proteomes" id="UP000533598"/>
    </source>
</evidence>
<proteinExistence type="predicted"/>
<gene>
    <name evidence="1" type="ORF">HNR67_001685</name>
</gene>
<protein>
    <submittedName>
        <fullName evidence="1">Uncharacterized protein</fullName>
    </submittedName>
</protein>
<organism evidence="1 2">
    <name type="scientific">Crossiella cryophila</name>
    <dbReference type="NCBI Taxonomy" id="43355"/>
    <lineage>
        <taxon>Bacteria</taxon>
        <taxon>Bacillati</taxon>
        <taxon>Actinomycetota</taxon>
        <taxon>Actinomycetes</taxon>
        <taxon>Pseudonocardiales</taxon>
        <taxon>Pseudonocardiaceae</taxon>
        <taxon>Crossiella</taxon>
    </lineage>
</organism>
<reference evidence="1 2" key="1">
    <citation type="submission" date="2020-08" db="EMBL/GenBank/DDBJ databases">
        <title>Sequencing the genomes of 1000 actinobacteria strains.</title>
        <authorList>
            <person name="Klenk H.-P."/>
        </authorList>
    </citation>
    <scope>NUCLEOTIDE SEQUENCE [LARGE SCALE GENOMIC DNA]</scope>
    <source>
        <strain evidence="1 2">DSM 44230</strain>
    </source>
</reference>
<comment type="caution">
    <text evidence="1">The sequence shown here is derived from an EMBL/GenBank/DDBJ whole genome shotgun (WGS) entry which is preliminary data.</text>
</comment>
<dbReference type="EMBL" id="JACHMH010000001">
    <property type="protein sequence ID" value="MBB4675567.1"/>
    <property type="molecule type" value="Genomic_DNA"/>
</dbReference>
<dbReference type="AlphaFoldDB" id="A0A7W7C6Q9"/>
<name>A0A7W7C6Q9_9PSEU</name>
<dbReference type="RefSeq" id="WP_185001525.1">
    <property type="nucleotide sequence ID" value="NZ_BAAAUI010000040.1"/>
</dbReference>
<keyword evidence="2" id="KW-1185">Reference proteome</keyword>
<dbReference type="Proteomes" id="UP000533598">
    <property type="component" value="Unassembled WGS sequence"/>
</dbReference>
<accession>A0A7W7C6Q9</accession>